<feature type="compositionally biased region" description="Basic and acidic residues" evidence="1">
    <location>
        <begin position="77"/>
        <end position="100"/>
    </location>
</feature>
<dbReference type="EMBL" id="RRYP01007149">
    <property type="protein sequence ID" value="TNV80705.1"/>
    <property type="molecule type" value="Genomic_DNA"/>
</dbReference>
<evidence type="ECO:0000256" key="1">
    <source>
        <dbReference type="SAM" id="MobiDB-lite"/>
    </source>
</evidence>
<organism evidence="2 3">
    <name type="scientific">Halteria grandinella</name>
    <dbReference type="NCBI Taxonomy" id="5974"/>
    <lineage>
        <taxon>Eukaryota</taxon>
        <taxon>Sar</taxon>
        <taxon>Alveolata</taxon>
        <taxon>Ciliophora</taxon>
        <taxon>Intramacronucleata</taxon>
        <taxon>Spirotrichea</taxon>
        <taxon>Stichotrichia</taxon>
        <taxon>Sporadotrichida</taxon>
        <taxon>Halteriidae</taxon>
        <taxon>Halteria</taxon>
    </lineage>
</organism>
<sequence>MSDFDEEGADLNSGFRFSSQEDEAKDNESDGLGLSSSGGESRHAGDSEDDDLFSSEESENSDDPPPDEDSDGATNDKPPKEDEPQEEKSIIDNNEEKVLYPEDEMMTEEDREFLKDHDTQFKVQINPFKWMTNISKDFTQMTDTVNGNTEMTANQKLKKLTHKEKQM</sequence>
<evidence type="ECO:0000313" key="2">
    <source>
        <dbReference type="EMBL" id="TNV80705.1"/>
    </source>
</evidence>
<comment type="caution">
    <text evidence="2">The sequence shown here is derived from an EMBL/GenBank/DDBJ whole genome shotgun (WGS) entry which is preliminary data.</text>
</comment>
<dbReference type="Proteomes" id="UP000785679">
    <property type="component" value="Unassembled WGS sequence"/>
</dbReference>
<feature type="region of interest" description="Disordered" evidence="1">
    <location>
        <begin position="1"/>
        <end position="103"/>
    </location>
</feature>
<feature type="compositionally biased region" description="Acidic residues" evidence="1">
    <location>
        <begin position="47"/>
        <end position="71"/>
    </location>
</feature>
<gene>
    <name evidence="2" type="ORF">FGO68_gene6654</name>
</gene>
<evidence type="ECO:0000313" key="3">
    <source>
        <dbReference type="Proteomes" id="UP000785679"/>
    </source>
</evidence>
<name>A0A8J8T3Q6_HALGN</name>
<proteinExistence type="predicted"/>
<feature type="compositionally biased region" description="Low complexity" evidence="1">
    <location>
        <begin position="30"/>
        <end position="39"/>
    </location>
</feature>
<keyword evidence="3" id="KW-1185">Reference proteome</keyword>
<protein>
    <submittedName>
        <fullName evidence="2">Uncharacterized protein</fullName>
    </submittedName>
</protein>
<dbReference type="AlphaFoldDB" id="A0A8J8T3Q6"/>
<reference evidence="2" key="1">
    <citation type="submission" date="2019-06" db="EMBL/GenBank/DDBJ databases">
        <authorList>
            <person name="Zheng W."/>
        </authorList>
    </citation>
    <scope>NUCLEOTIDE SEQUENCE</scope>
    <source>
        <strain evidence="2">QDHG01</strain>
    </source>
</reference>
<accession>A0A8J8T3Q6</accession>